<name>A0A0G1Q688_9BACT</name>
<sequence length="54" mass="5738">MENVSLGDFVAVFYEEFLALYGDEEMAAVAAAGAINELMAVGAEEEIPSEEPVV</sequence>
<accession>A0A0G1Q688</accession>
<gene>
    <name evidence="1" type="ORF">UX57_C0014G0021</name>
</gene>
<protein>
    <submittedName>
        <fullName evidence="1">Uncharacterized protein</fullName>
    </submittedName>
</protein>
<comment type="caution">
    <text evidence="1">The sequence shown here is derived from an EMBL/GenBank/DDBJ whole genome shotgun (WGS) entry which is preliminary data.</text>
</comment>
<dbReference type="EMBL" id="LCMS01000014">
    <property type="protein sequence ID" value="KKU40576.1"/>
    <property type="molecule type" value="Genomic_DNA"/>
</dbReference>
<proteinExistence type="predicted"/>
<dbReference type="AlphaFoldDB" id="A0A0G1Q688"/>
<dbReference type="STRING" id="1618994.UX57_C0014G0021"/>
<evidence type="ECO:0000313" key="1">
    <source>
        <dbReference type="EMBL" id="KKU40576.1"/>
    </source>
</evidence>
<evidence type="ECO:0000313" key="2">
    <source>
        <dbReference type="Proteomes" id="UP000034795"/>
    </source>
</evidence>
<reference evidence="1 2" key="1">
    <citation type="journal article" date="2015" name="Nature">
        <title>rRNA introns, odd ribosomes, and small enigmatic genomes across a large radiation of phyla.</title>
        <authorList>
            <person name="Brown C.T."/>
            <person name="Hug L.A."/>
            <person name="Thomas B.C."/>
            <person name="Sharon I."/>
            <person name="Castelle C.J."/>
            <person name="Singh A."/>
            <person name="Wilkins M.J."/>
            <person name="Williams K.H."/>
            <person name="Banfield J.F."/>
        </authorList>
    </citation>
    <scope>NUCLEOTIDE SEQUENCE [LARGE SCALE GENOMIC DNA]</scope>
</reference>
<dbReference type="Proteomes" id="UP000034795">
    <property type="component" value="Unassembled WGS sequence"/>
</dbReference>
<organism evidence="1 2">
    <name type="scientific">Candidatus Uhrbacteria bacterium GW2011_GWE2_46_68</name>
    <dbReference type="NCBI Taxonomy" id="1618994"/>
    <lineage>
        <taxon>Bacteria</taxon>
        <taxon>Candidatus Uhriibacteriota</taxon>
    </lineage>
</organism>